<reference evidence="4 5" key="1">
    <citation type="submission" date="2016-11" db="EMBL/GenBank/DDBJ databases">
        <authorList>
            <person name="Jaros S."/>
            <person name="Januszkiewicz K."/>
            <person name="Wedrychowicz H."/>
        </authorList>
    </citation>
    <scope>NUCLEOTIDE SEQUENCE [LARGE SCALE GENOMIC DNA]</scope>
    <source>
        <strain evidence="4 5">DSM 16010</strain>
    </source>
</reference>
<feature type="domain" description="PepSY" evidence="3">
    <location>
        <begin position="206"/>
        <end position="261"/>
    </location>
</feature>
<dbReference type="InterPro" id="IPR025711">
    <property type="entry name" value="PepSY"/>
</dbReference>
<dbReference type="AlphaFoldDB" id="A0A1M7HXD8"/>
<dbReference type="STRING" id="1123231.SAMN02745189_01960"/>
<dbReference type="PROSITE" id="PS51257">
    <property type="entry name" value="PROKAR_LIPOPROTEIN"/>
    <property type="match status" value="1"/>
</dbReference>
<organism evidence="4 5">
    <name type="scientific">Lacicoccus alkaliphilus DSM 16010</name>
    <dbReference type="NCBI Taxonomy" id="1123231"/>
    <lineage>
        <taxon>Bacteria</taxon>
        <taxon>Bacillati</taxon>
        <taxon>Bacillota</taxon>
        <taxon>Bacilli</taxon>
        <taxon>Bacillales</taxon>
        <taxon>Salinicoccaceae</taxon>
        <taxon>Lacicoccus</taxon>
    </lineage>
</organism>
<dbReference type="Gene3D" id="3.10.450.40">
    <property type="match status" value="2"/>
</dbReference>
<feature type="chain" id="PRO_5012025726" evidence="2">
    <location>
        <begin position="25"/>
        <end position="263"/>
    </location>
</feature>
<evidence type="ECO:0000313" key="4">
    <source>
        <dbReference type="EMBL" id="SHM33130.1"/>
    </source>
</evidence>
<evidence type="ECO:0000256" key="2">
    <source>
        <dbReference type="SAM" id="SignalP"/>
    </source>
</evidence>
<dbReference type="EMBL" id="FRCF01000009">
    <property type="protein sequence ID" value="SHM33130.1"/>
    <property type="molecule type" value="Genomic_DNA"/>
</dbReference>
<keyword evidence="2" id="KW-0732">Signal</keyword>
<dbReference type="OrthoDB" id="2389229at2"/>
<evidence type="ECO:0000256" key="1">
    <source>
        <dbReference type="SAM" id="MobiDB-lite"/>
    </source>
</evidence>
<evidence type="ECO:0000313" key="5">
    <source>
        <dbReference type="Proteomes" id="UP000184206"/>
    </source>
</evidence>
<gene>
    <name evidence="4" type="ORF">SAMN02745189_01960</name>
</gene>
<protein>
    <submittedName>
        <fullName evidence="4">Peptidase propeptide and YPEB domain-containing protein</fullName>
    </submittedName>
</protein>
<keyword evidence="5" id="KW-1185">Reference proteome</keyword>
<feature type="signal peptide" evidence="2">
    <location>
        <begin position="1"/>
        <end position="24"/>
    </location>
</feature>
<proteinExistence type="predicted"/>
<dbReference type="Proteomes" id="UP000184206">
    <property type="component" value="Unassembled WGS sequence"/>
</dbReference>
<accession>A0A1M7HXD8</accession>
<sequence length="263" mass="28732">MKKHALTAVLGSFLILGACTSATAETDLKWQHKNNEGRAVNHIAEEVSHIQHTPQEAVDKISTLYEGAVTEVKIDKDDGVYHYEVEIINGEVKYESKVNADDLGIIKLEKSDIVSGGTEGRETRITPKAAFDIAAGEVSGDVSAWELTDEKYDIILESGGGPVKVERNEEDGSPAGSEGMAEGPSNEDGGREHSGAGYEDDEDRMITPREAMDTALHTVGGIVIEWEYDDDDFEYEIELNVDGREVEVEVDSRNGAILDVEYD</sequence>
<feature type="domain" description="PepSY" evidence="3">
    <location>
        <begin position="53"/>
        <end position="102"/>
    </location>
</feature>
<dbReference type="Pfam" id="PF03413">
    <property type="entry name" value="PepSY"/>
    <property type="match status" value="2"/>
</dbReference>
<evidence type="ECO:0000259" key="3">
    <source>
        <dbReference type="Pfam" id="PF03413"/>
    </source>
</evidence>
<dbReference type="RefSeq" id="WP_072710393.1">
    <property type="nucleotide sequence ID" value="NZ_FRCF01000009.1"/>
</dbReference>
<name>A0A1M7HXD8_9BACL</name>
<feature type="region of interest" description="Disordered" evidence="1">
    <location>
        <begin position="158"/>
        <end position="203"/>
    </location>
</feature>